<dbReference type="Proteomes" id="UP000677228">
    <property type="component" value="Unassembled WGS sequence"/>
</dbReference>
<evidence type="ECO:0000256" key="3">
    <source>
        <dbReference type="ARBA" id="ARBA00022801"/>
    </source>
</evidence>
<organism evidence="10 11">
    <name type="scientific">Didymodactylos carnosus</name>
    <dbReference type="NCBI Taxonomy" id="1234261"/>
    <lineage>
        <taxon>Eukaryota</taxon>
        <taxon>Metazoa</taxon>
        <taxon>Spiralia</taxon>
        <taxon>Gnathifera</taxon>
        <taxon>Rotifera</taxon>
        <taxon>Eurotatoria</taxon>
        <taxon>Bdelloidea</taxon>
        <taxon>Philodinida</taxon>
        <taxon>Philodinidae</taxon>
        <taxon>Didymodactylos</taxon>
    </lineage>
</organism>
<dbReference type="Pfam" id="PF00533">
    <property type="entry name" value="BRCT"/>
    <property type="match status" value="1"/>
</dbReference>
<protein>
    <recommendedName>
        <fullName evidence="2">protein-serine/threonine phosphatase</fullName>
        <ecNumber evidence="2">3.1.3.16</ecNumber>
    </recommendedName>
</protein>
<keyword evidence="3" id="KW-0378">Hydrolase</keyword>
<evidence type="ECO:0000256" key="6">
    <source>
        <dbReference type="ARBA" id="ARBA00048336"/>
    </source>
</evidence>
<name>A0A8S2WG56_9BILA</name>
<proteinExistence type="predicted"/>
<dbReference type="GO" id="GO:0005634">
    <property type="term" value="C:nucleus"/>
    <property type="evidence" value="ECO:0007669"/>
    <property type="project" value="UniProtKB-SubCell"/>
</dbReference>
<dbReference type="PANTHER" id="PTHR23081:SF36">
    <property type="entry name" value="RNA POLYMERASE II SUBUNIT A C-TERMINAL DOMAIN PHOSPHATASE"/>
    <property type="match status" value="1"/>
</dbReference>
<feature type="non-terminal residue" evidence="10">
    <location>
        <position position="305"/>
    </location>
</feature>
<comment type="catalytic activity">
    <reaction evidence="6">
        <text>O-phospho-L-threonyl-[protein] + H2O = L-threonyl-[protein] + phosphate</text>
        <dbReference type="Rhea" id="RHEA:47004"/>
        <dbReference type="Rhea" id="RHEA-COMP:11060"/>
        <dbReference type="Rhea" id="RHEA-COMP:11605"/>
        <dbReference type="ChEBI" id="CHEBI:15377"/>
        <dbReference type="ChEBI" id="CHEBI:30013"/>
        <dbReference type="ChEBI" id="CHEBI:43474"/>
        <dbReference type="ChEBI" id="CHEBI:61977"/>
        <dbReference type="EC" id="3.1.3.16"/>
    </reaction>
</comment>
<reference evidence="10" key="1">
    <citation type="submission" date="2021-02" db="EMBL/GenBank/DDBJ databases">
        <authorList>
            <person name="Nowell W R."/>
        </authorList>
    </citation>
    <scope>NUCLEOTIDE SEQUENCE</scope>
</reference>
<dbReference type="Proteomes" id="UP000682733">
    <property type="component" value="Unassembled WGS sequence"/>
</dbReference>
<comment type="catalytic activity">
    <reaction evidence="5">
        <text>O-phospho-L-seryl-[protein] + H2O = L-seryl-[protein] + phosphate</text>
        <dbReference type="Rhea" id="RHEA:20629"/>
        <dbReference type="Rhea" id="RHEA-COMP:9863"/>
        <dbReference type="Rhea" id="RHEA-COMP:11604"/>
        <dbReference type="ChEBI" id="CHEBI:15377"/>
        <dbReference type="ChEBI" id="CHEBI:29999"/>
        <dbReference type="ChEBI" id="CHEBI:43474"/>
        <dbReference type="ChEBI" id="CHEBI:83421"/>
        <dbReference type="EC" id="3.1.3.16"/>
    </reaction>
</comment>
<evidence type="ECO:0000259" key="8">
    <source>
        <dbReference type="PROSITE" id="PS50172"/>
    </source>
</evidence>
<dbReference type="AlphaFoldDB" id="A0A8S2WG56"/>
<dbReference type="SMART" id="SM00292">
    <property type="entry name" value="BRCT"/>
    <property type="match status" value="1"/>
</dbReference>
<evidence type="ECO:0000313" key="10">
    <source>
        <dbReference type="EMBL" id="CAF4448806.1"/>
    </source>
</evidence>
<evidence type="ECO:0000256" key="2">
    <source>
        <dbReference type="ARBA" id="ARBA00013081"/>
    </source>
</evidence>
<evidence type="ECO:0000313" key="9">
    <source>
        <dbReference type="EMBL" id="CAF1626062.1"/>
    </source>
</evidence>
<evidence type="ECO:0000256" key="4">
    <source>
        <dbReference type="ARBA" id="ARBA00023242"/>
    </source>
</evidence>
<gene>
    <name evidence="9" type="ORF">OVA965_LOCUS43452</name>
    <name evidence="10" type="ORF">TMI583_LOCUS45730</name>
</gene>
<dbReference type="InterPro" id="IPR039189">
    <property type="entry name" value="Fcp1"/>
</dbReference>
<dbReference type="Gene3D" id="3.40.50.10190">
    <property type="entry name" value="BRCT domain"/>
    <property type="match status" value="1"/>
</dbReference>
<comment type="subcellular location">
    <subcellularLocation>
        <location evidence="1">Nucleus</location>
    </subcellularLocation>
</comment>
<evidence type="ECO:0000256" key="1">
    <source>
        <dbReference type="ARBA" id="ARBA00004123"/>
    </source>
</evidence>
<dbReference type="CDD" id="cd17729">
    <property type="entry name" value="BRCT_CTDP1"/>
    <property type="match status" value="1"/>
</dbReference>
<sequence>KRPFNTGIVDNNHENGIIDALNRKKLGDNDKLVEVNEQIIHHKLLMNDLPFSDVSTTSKLTSLGEKQSQQENIPYNYSNIIKRDEDIYLNRLEIILKHIHEVFYNTYDIWLQTEQHNSMPDLKQIVPDIRRQILSDVSMCFSGIMHVDQSLEKYRAYIIAKALGANVTKDLVLKDNGGHMKTNIRTTHLVAGKETQKVHRARKHNIYVITLEWLIDCYEQWEHKNEMNYIFNNNYDISKFRLFTDEKSRGIKRLRSDGGKHHHRYDEQQNKTTETKNRVADTINGDQNTRNIAETLQESQVCIQL</sequence>
<dbReference type="PANTHER" id="PTHR23081">
    <property type="entry name" value="RNA POLYMERASE II CTD PHOSPHATASE"/>
    <property type="match status" value="1"/>
</dbReference>
<dbReference type="EMBL" id="CAJOBA010082625">
    <property type="protein sequence ID" value="CAF4448806.1"/>
    <property type="molecule type" value="Genomic_DNA"/>
</dbReference>
<feature type="region of interest" description="Disordered" evidence="7">
    <location>
        <begin position="253"/>
        <end position="276"/>
    </location>
</feature>
<evidence type="ECO:0000256" key="7">
    <source>
        <dbReference type="SAM" id="MobiDB-lite"/>
    </source>
</evidence>
<dbReference type="EMBL" id="CAJNOK010057377">
    <property type="protein sequence ID" value="CAF1626062.1"/>
    <property type="molecule type" value="Genomic_DNA"/>
</dbReference>
<dbReference type="InterPro" id="IPR036420">
    <property type="entry name" value="BRCT_dom_sf"/>
</dbReference>
<accession>A0A8S2WG56</accession>
<evidence type="ECO:0000313" key="11">
    <source>
        <dbReference type="Proteomes" id="UP000682733"/>
    </source>
</evidence>
<dbReference type="PROSITE" id="PS50172">
    <property type="entry name" value="BRCT"/>
    <property type="match status" value="1"/>
</dbReference>
<dbReference type="GO" id="GO:0008420">
    <property type="term" value="F:RNA polymerase II CTD heptapeptide repeat phosphatase activity"/>
    <property type="evidence" value="ECO:0007669"/>
    <property type="project" value="InterPro"/>
</dbReference>
<dbReference type="InterPro" id="IPR001357">
    <property type="entry name" value="BRCT_dom"/>
</dbReference>
<keyword evidence="4" id="KW-0539">Nucleus</keyword>
<evidence type="ECO:0000256" key="5">
    <source>
        <dbReference type="ARBA" id="ARBA00047761"/>
    </source>
</evidence>
<dbReference type="EC" id="3.1.3.16" evidence="2"/>
<comment type="caution">
    <text evidence="10">The sequence shown here is derived from an EMBL/GenBank/DDBJ whole genome shotgun (WGS) entry which is preliminary data.</text>
</comment>
<feature type="domain" description="BRCT" evidence="8">
    <location>
        <begin position="129"/>
        <end position="231"/>
    </location>
</feature>
<dbReference type="SUPFAM" id="SSF52113">
    <property type="entry name" value="BRCT domain"/>
    <property type="match status" value="1"/>
</dbReference>